<evidence type="ECO:0000256" key="5">
    <source>
        <dbReference type="ARBA" id="ARBA00022737"/>
    </source>
</evidence>
<dbReference type="InterPro" id="IPR003995">
    <property type="entry name" value="RTX_toxin_determinant-A"/>
</dbReference>
<feature type="compositionally biased region" description="Low complexity" evidence="8">
    <location>
        <begin position="493"/>
        <end position="524"/>
    </location>
</feature>
<keyword evidence="3" id="KW-0964">Secreted</keyword>
<dbReference type="SUPFAM" id="SSF51294">
    <property type="entry name" value="Hedgehog/intein (Hint) domain"/>
    <property type="match status" value="1"/>
</dbReference>
<evidence type="ECO:0000256" key="2">
    <source>
        <dbReference type="ARBA" id="ARBA00004613"/>
    </source>
</evidence>
<dbReference type="PANTHER" id="PTHR38340:SF1">
    <property type="entry name" value="S-LAYER PROTEIN"/>
    <property type="match status" value="1"/>
</dbReference>
<gene>
    <name evidence="10" type="ORF">QF118_10805</name>
</gene>
<keyword evidence="4" id="KW-0800">Toxin</keyword>
<keyword evidence="5" id="KW-0677">Repeat</keyword>
<dbReference type="RefSeq" id="WP_282299071.1">
    <property type="nucleotide sequence ID" value="NZ_CP124616.1"/>
</dbReference>
<dbReference type="Proteomes" id="UP001241605">
    <property type="component" value="Chromosome"/>
</dbReference>
<feature type="compositionally biased region" description="Gly residues" evidence="8">
    <location>
        <begin position="534"/>
        <end position="544"/>
    </location>
</feature>
<keyword evidence="7" id="KW-0472">Membrane</keyword>
<evidence type="ECO:0000256" key="7">
    <source>
        <dbReference type="ARBA" id="ARBA00023136"/>
    </source>
</evidence>
<evidence type="ECO:0000256" key="1">
    <source>
        <dbReference type="ARBA" id="ARBA00004370"/>
    </source>
</evidence>
<dbReference type="EMBL" id="CP124616">
    <property type="protein sequence ID" value="WGW02437.1"/>
    <property type="molecule type" value="Genomic_DNA"/>
</dbReference>
<dbReference type="SUPFAM" id="SSF51120">
    <property type="entry name" value="beta-Roll"/>
    <property type="match status" value="3"/>
</dbReference>
<dbReference type="InterPro" id="IPR028992">
    <property type="entry name" value="Hedgehog/Intein_dom"/>
</dbReference>
<evidence type="ECO:0000259" key="9">
    <source>
        <dbReference type="Pfam" id="PF13403"/>
    </source>
</evidence>
<feature type="compositionally biased region" description="Low complexity" evidence="8">
    <location>
        <begin position="660"/>
        <end position="676"/>
    </location>
</feature>
<dbReference type="InterPro" id="IPR036844">
    <property type="entry name" value="Hint_dom_sf"/>
</dbReference>
<dbReference type="Gene3D" id="2.150.10.10">
    <property type="entry name" value="Serralysin-like metalloprotease, C-terminal"/>
    <property type="match status" value="7"/>
</dbReference>
<dbReference type="PRINTS" id="PR00313">
    <property type="entry name" value="CABNDNGRPT"/>
</dbReference>
<dbReference type="Pfam" id="PF13403">
    <property type="entry name" value="Hint_2"/>
    <property type="match status" value="1"/>
</dbReference>
<feature type="domain" description="Hedgehog/Intein (Hint)" evidence="9">
    <location>
        <begin position="901"/>
        <end position="1038"/>
    </location>
</feature>
<dbReference type="InterPro" id="IPR011049">
    <property type="entry name" value="Serralysin-like_metalloprot_C"/>
</dbReference>
<evidence type="ECO:0000256" key="4">
    <source>
        <dbReference type="ARBA" id="ARBA00022656"/>
    </source>
</evidence>
<accession>A0ABY8QCU3</accession>
<feature type="compositionally biased region" description="Low complexity" evidence="8">
    <location>
        <begin position="711"/>
        <end position="732"/>
    </location>
</feature>
<proteinExistence type="predicted"/>
<reference evidence="10 11" key="1">
    <citation type="submission" date="2023-05" db="EMBL/GenBank/DDBJ databases">
        <title>YMD87, complete Genome.</title>
        <authorList>
            <person name="Zhang J."/>
            <person name="Xu X."/>
        </authorList>
    </citation>
    <scope>NUCLEOTIDE SEQUENCE [LARGE SCALE GENOMIC DNA]</scope>
    <source>
        <strain evidence="10 11">YMD87</strain>
    </source>
</reference>
<dbReference type="PROSITE" id="PS00330">
    <property type="entry name" value="HEMOLYSIN_CALCIUM"/>
    <property type="match status" value="7"/>
</dbReference>
<keyword evidence="11" id="KW-1185">Reference proteome</keyword>
<comment type="subcellular location">
    <subcellularLocation>
        <location evidence="1">Membrane</location>
    </subcellularLocation>
    <subcellularLocation>
        <location evidence="2">Secreted</location>
    </subcellularLocation>
</comment>
<evidence type="ECO:0000313" key="10">
    <source>
        <dbReference type="EMBL" id="WGW02437.1"/>
    </source>
</evidence>
<keyword evidence="6" id="KW-0843">Virulence</keyword>
<feature type="region of interest" description="Disordered" evidence="8">
    <location>
        <begin position="701"/>
        <end position="732"/>
    </location>
</feature>
<feature type="compositionally biased region" description="Low complexity" evidence="8">
    <location>
        <begin position="465"/>
        <end position="478"/>
    </location>
</feature>
<evidence type="ECO:0000256" key="8">
    <source>
        <dbReference type="SAM" id="MobiDB-lite"/>
    </source>
</evidence>
<protein>
    <submittedName>
        <fullName evidence="10">Hint domain-containing protein</fullName>
    </submittedName>
</protein>
<dbReference type="Gene3D" id="2.170.16.10">
    <property type="entry name" value="Hedgehog/Intein (Hint) domain"/>
    <property type="match status" value="1"/>
</dbReference>
<dbReference type="InterPro" id="IPR050557">
    <property type="entry name" value="RTX_toxin/Mannuronan_C5-epim"/>
</dbReference>
<evidence type="ECO:0000256" key="6">
    <source>
        <dbReference type="ARBA" id="ARBA00023026"/>
    </source>
</evidence>
<feature type="region of interest" description="Disordered" evidence="8">
    <location>
        <begin position="656"/>
        <end position="676"/>
    </location>
</feature>
<dbReference type="PANTHER" id="PTHR38340">
    <property type="entry name" value="S-LAYER PROTEIN"/>
    <property type="match status" value="1"/>
</dbReference>
<evidence type="ECO:0000256" key="3">
    <source>
        <dbReference type="ARBA" id="ARBA00022525"/>
    </source>
</evidence>
<feature type="region of interest" description="Disordered" evidence="8">
    <location>
        <begin position="454"/>
        <end position="544"/>
    </location>
</feature>
<dbReference type="InterPro" id="IPR001343">
    <property type="entry name" value="Hemolysn_Ca-bd"/>
</dbReference>
<dbReference type="Pfam" id="PF00353">
    <property type="entry name" value="HemolysinCabind"/>
    <property type="match status" value="9"/>
</dbReference>
<evidence type="ECO:0000313" key="11">
    <source>
        <dbReference type="Proteomes" id="UP001241605"/>
    </source>
</evidence>
<name>A0ABY8QCU3_9RHOB</name>
<dbReference type="InterPro" id="IPR018511">
    <property type="entry name" value="Hemolysin-typ_Ca-bd_CS"/>
</dbReference>
<sequence length="1095" mass="109330">MAVYKVQFYAFDPSGVIPTGTNSSFVWSGPASFGGSATITDNEAGIQGQTLDDDSAGGETATATVTTAAGTSTNTTVDAELVWTLRDNVTGEVFQVVQFDVENGAASGMYTLSEKVLVPGRSYTVQGYNSNPNANAGDIVFTYGDFGDGVIDGTAGNDLITPDYVDPQGQSVDGNSTLSGDSIVAGAGNDTVSAGLGNDTVSAGDGADLVYGDYGGYSPAGIAETLDWTDQGGNGTNLAAGFTQDTGTVNVTVGFTNDGNNSPTYQVNTTDTQYAVGGFDPNSSLFLFGNGDGATSTTTIDFAPSSEGTAADEVENVEFRINDIDWGNANHTDIVTVNAYDADGNLVPVTLTVGGGDTVSGNTITANTVAENPNQVGGSVLVTIPGPVASIEIIYANGQGGTQGIWVTDVNFDAVPVANGNDSIDGGAGNDTLFGEGGNDTLLGGTGDDYLDGGAGNDSLSGQAGNDTLIGGTGNDTLDGGDDNDSLDGGTGNDSLLGGLGNDTMSGGSGNDTLLGGDGNDSLSGGTGADSLNGGNGNDTLEGGGGADTLVGGAGMDFASYATSTAGVTVNLATNTFSGGHATGDTSGGGIEGIIGSNFNDSLTGYDNLSGDFPNVFYGGLGNDTLDGAGGDDSLYGEAGSDSLIGGAGNDYLDGGSEADTLSGGDGNDTLLGGTGNDNLSGGAGTDLLYGGDGADTLAGGDDNDSLFGEAGNDLLNGDAGNDTLDGGDGNDTLLGGTGADSLIGGIGNDSLSGGTGADTLLGGTGSDTLLGGDDNDILYGGDGNDTLDGGNGNDTLYGDLGADLLSGGAGNDAIFAGVGDTVFGGDGDDTITLINTGEAPGTISIEGNTTSQSGGDTLNLNGLADRTTINITSNVGGELTGTVQLLDGTLVSFSNIDSVICFTPGTRILTDTGPRPIESLAPGDLIVTRDHGLQPLLWKGARRMLASGDNAPIRIAAHLFGGQRPLTVSPQHRMLIEGHQAELLFGTPEVFAAATHLVDGKTVQRAPGGEVTYIHLLFDRHQVIYAEGMATESFFAGETGLQALDAASRADLFSVLPELRSDPSRYGPSARICLRNFEARMLMDNLASRIARVA</sequence>
<organism evidence="10 11">
    <name type="scientific">Tropicibacter oceani</name>
    <dbReference type="NCBI Taxonomy" id="3058420"/>
    <lineage>
        <taxon>Bacteria</taxon>
        <taxon>Pseudomonadati</taxon>
        <taxon>Pseudomonadota</taxon>
        <taxon>Alphaproteobacteria</taxon>
        <taxon>Rhodobacterales</taxon>
        <taxon>Roseobacteraceae</taxon>
        <taxon>Tropicibacter</taxon>
    </lineage>
</organism>
<dbReference type="PRINTS" id="PR01488">
    <property type="entry name" value="RTXTOXINA"/>
</dbReference>